<dbReference type="PANTHER" id="PTHR42774:SF12">
    <property type="entry name" value="CARBOHYDRATE KINASE PFKB DOMAIN-CONTAINING PROTEIN"/>
    <property type="match status" value="1"/>
</dbReference>
<sequence length="300" mass="32802">MKKLSPNPNLSAFLRAPAAAPHPSGALASPASVTGARSPAPVGRGRRLPSPRRRRWPSKRAAAHTPRRRSPSKRATAALPSTRCRRLRLRVSPSHTATCPRSEHRPGARRLHAVLTAANSRVVLGCGLMTLDYLATVDAYPRPDDRIRTRELQISGGGNTGNALTAAARLDLNTRVISKIDTAMENQTYLLSLQSSRVIVTSSHSFPEAGSPSPWISVAGGGEWRRDPEHGVPDSRREGSGPKALRRNWEGKGSSESKTNKAERKSDNKIPMMKKTKKLTRGMKILFGHASPEMVHKRFY</sequence>
<proteinExistence type="predicted"/>
<dbReference type="SUPFAM" id="SSF53613">
    <property type="entry name" value="Ribokinase-like"/>
    <property type="match status" value="1"/>
</dbReference>
<dbReference type="PANTHER" id="PTHR42774">
    <property type="entry name" value="PHOSPHOTRANSFERASE SYSTEM TRANSPORT PROTEIN"/>
    <property type="match status" value="1"/>
</dbReference>
<keyword evidence="3" id="KW-1185">Reference proteome</keyword>
<reference evidence="2 3" key="1">
    <citation type="submission" date="2024-02" db="EMBL/GenBank/DDBJ databases">
        <title>High-quality chromosome-scale genome assembly of Pensacola bahiagrass (Paspalum notatum Flugge var. saurae).</title>
        <authorList>
            <person name="Vega J.M."/>
            <person name="Podio M."/>
            <person name="Orjuela J."/>
            <person name="Siena L.A."/>
            <person name="Pessino S.C."/>
            <person name="Combes M.C."/>
            <person name="Mariac C."/>
            <person name="Albertini E."/>
            <person name="Pupilli F."/>
            <person name="Ortiz J.P.A."/>
            <person name="Leblanc O."/>
        </authorList>
    </citation>
    <scope>NUCLEOTIDE SEQUENCE [LARGE SCALE GENOMIC DNA]</scope>
    <source>
        <strain evidence="2">R1</strain>
        <tissue evidence="2">Leaf</tissue>
    </source>
</reference>
<evidence type="ECO:0000313" key="2">
    <source>
        <dbReference type="EMBL" id="WVZ80392.1"/>
    </source>
</evidence>
<dbReference type="InterPro" id="IPR052562">
    <property type="entry name" value="Ketohexokinase-related"/>
</dbReference>
<feature type="region of interest" description="Disordered" evidence="1">
    <location>
        <begin position="219"/>
        <end position="278"/>
    </location>
</feature>
<protein>
    <recommendedName>
        <fullName evidence="4">Carbohydrate kinase PfkB domain-containing protein</fullName>
    </recommendedName>
</protein>
<gene>
    <name evidence="2" type="ORF">U9M48_027866</name>
</gene>
<evidence type="ECO:0000256" key="1">
    <source>
        <dbReference type="SAM" id="MobiDB-lite"/>
    </source>
</evidence>
<organism evidence="2 3">
    <name type="scientific">Paspalum notatum var. saurae</name>
    <dbReference type="NCBI Taxonomy" id="547442"/>
    <lineage>
        <taxon>Eukaryota</taxon>
        <taxon>Viridiplantae</taxon>
        <taxon>Streptophyta</taxon>
        <taxon>Embryophyta</taxon>
        <taxon>Tracheophyta</taxon>
        <taxon>Spermatophyta</taxon>
        <taxon>Magnoliopsida</taxon>
        <taxon>Liliopsida</taxon>
        <taxon>Poales</taxon>
        <taxon>Poaceae</taxon>
        <taxon>PACMAD clade</taxon>
        <taxon>Panicoideae</taxon>
        <taxon>Andropogonodae</taxon>
        <taxon>Paspaleae</taxon>
        <taxon>Paspalinae</taxon>
        <taxon>Paspalum</taxon>
    </lineage>
</organism>
<accession>A0AAQ3TY23</accession>
<feature type="compositionally biased region" description="Basic residues" evidence="1">
    <location>
        <begin position="44"/>
        <end position="72"/>
    </location>
</feature>
<dbReference type="InterPro" id="IPR029056">
    <property type="entry name" value="Ribokinase-like"/>
</dbReference>
<evidence type="ECO:0008006" key="4">
    <source>
        <dbReference type="Google" id="ProtNLM"/>
    </source>
</evidence>
<feature type="compositionally biased region" description="Basic and acidic residues" evidence="1">
    <location>
        <begin position="223"/>
        <end position="240"/>
    </location>
</feature>
<evidence type="ECO:0000313" key="3">
    <source>
        <dbReference type="Proteomes" id="UP001341281"/>
    </source>
</evidence>
<dbReference type="Gene3D" id="3.40.1190.20">
    <property type="match status" value="1"/>
</dbReference>
<dbReference type="AlphaFoldDB" id="A0AAQ3TY23"/>
<feature type="compositionally biased region" description="Basic and acidic residues" evidence="1">
    <location>
        <begin position="247"/>
        <end position="268"/>
    </location>
</feature>
<name>A0AAQ3TY23_PASNO</name>
<dbReference type="EMBL" id="CP144750">
    <property type="protein sequence ID" value="WVZ80392.1"/>
    <property type="molecule type" value="Genomic_DNA"/>
</dbReference>
<feature type="region of interest" description="Disordered" evidence="1">
    <location>
        <begin position="15"/>
        <end position="81"/>
    </location>
</feature>
<dbReference type="Proteomes" id="UP001341281">
    <property type="component" value="Chromosome 06"/>
</dbReference>